<dbReference type="RefSeq" id="WP_016196005.1">
    <property type="nucleotide sequence ID" value="NZ_AQPN01000099.1"/>
</dbReference>
<keyword evidence="1" id="KW-0802">TPR repeat</keyword>
<protein>
    <submittedName>
        <fullName evidence="3">TPR repeat protein</fullName>
    </submittedName>
</protein>
<evidence type="ECO:0000256" key="2">
    <source>
        <dbReference type="SAM" id="SignalP"/>
    </source>
</evidence>
<name>R9GQR8_9SPHI</name>
<dbReference type="Proteomes" id="UP000014174">
    <property type="component" value="Unassembled WGS sequence"/>
</dbReference>
<proteinExistence type="predicted"/>
<organism evidence="3 4">
    <name type="scientific">Arcticibacter svalbardensis MN12-7</name>
    <dbReference type="NCBI Taxonomy" id="1150600"/>
    <lineage>
        <taxon>Bacteria</taxon>
        <taxon>Pseudomonadati</taxon>
        <taxon>Bacteroidota</taxon>
        <taxon>Sphingobacteriia</taxon>
        <taxon>Sphingobacteriales</taxon>
        <taxon>Sphingobacteriaceae</taxon>
        <taxon>Arcticibacter</taxon>
    </lineage>
</organism>
<keyword evidence="4" id="KW-1185">Reference proteome</keyword>
<dbReference type="PANTHER" id="PTHR10098">
    <property type="entry name" value="RAPSYN-RELATED"/>
    <property type="match status" value="1"/>
</dbReference>
<evidence type="ECO:0000256" key="1">
    <source>
        <dbReference type="PROSITE-ProRule" id="PRU00339"/>
    </source>
</evidence>
<feature type="signal peptide" evidence="2">
    <location>
        <begin position="1"/>
        <end position="22"/>
    </location>
</feature>
<dbReference type="InterPro" id="IPR019734">
    <property type="entry name" value="TPR_rpt"/>
</dbReference>
<sequence>MTKNLLTVALAGMLIANGLVKAAGQDSVRIASNVKRVGPIYFDATPPVDSALLRRQAINRRLQKKTDETADLIKYQNVLILHSLLNQTEISQEPQENMLTTLKFLLEDYKLSGDEKSQALILNTYGVYYGKKGNIPQAIYYFNEALRLKEKINDKQGMASISSNLAALYQISGEYQKALVQNQSVIQLYTALRKPALVADAYLELAENQLLLNNYDQAEYNIIKKALPGFTRLGNKAGRMKCFQSLSVLYYSQKRYSEAKWFCIQTHTLAEKLNDKQALIGSLIHIAEVKNALEDHQDALRDYKKAETLAIQNQYPVKLIEIKGDMGETYNKLGNYTAAGSALDEYSRLRANLMKGMPL</sequence>
<dbReference type="Gene3D" id="1.25.40.10">
    <property type="entry name" value="Tetratricopeptide repeat domain"/>
    <property type="match status" value="2"/>
</dbReference>
<dbReference type="AlphaFoldDB" id="R9GQR8"/>
<dbReference type="EMBL" id="AQPN01000099">
    <property type="protein sequence ID" value="EOR94058.1"/>
    <property type="molecule type" value="Genomic_DNA"/>
</dbReference>
<dbReference type="OrthoDB" id="789253at2"/>
<dbReference type="InterPro" id="IPR011990">
    <property type="entry name" value="TPR-like_helical_dom_sf"/>
</dbReference>
<feature type="repeat" description="TPR" evidence="1">
    <location>
        <begin position="119"/>
        <end position="152"/>
    </location>
</feature>
<dbReference type="PANTHER" id="PTHR10098:SF112">
    <property type="entry name" value="SLR0380 PROTEIN"/>
    <property type="match status" value="1"/>
</dbReference>
<keyword evidence="2" id="KW-0732">Signal</keyword>
<feature type="chain" id="PRO_5004472240" evidence="2">
    <location>
        <begin position="23"/>
        <end position="359"/>
    </location>
</feature>
<dbReference type="eggNOG" id="COG0457">
    <property type="taxonomic scope" value="Bacteria"/>
</dbReference>
<dbReference type="SMART" id="SM00028">
    <property type="entry name" value="TPR"/>
    <property type="match status" value="4"/>
</dbReference>
<evidence type="ECO:0000313" key="4">
    <source>
        <dbReference type="Proteomes" id="UP000014174"/>
    </source>
</evidence>
<dbReference type="PROSITE" id="PS50005">
    <property type="entry name" value="TPR"/>
    <property type="match status" value="1"/>
</dbReference>
<dbReference type="SUPFAM" id="SSF48452">
    <property type="entry name" value="TPR-like"/>
    <property type="match status" value="2"/>
</dbReference>
<reference evidence="3 4" key="1">
    <citation type="journal article" date="2013" name="Genome Announc.">
        <title>Draft Genome Sequence of Arcticibacter svalbardensis Strain MN12-7T, a Member of the Family Sphingobacteriaceae Isolated from an Arctic Soil Sample.</title>
        <authorList>
            <person name="Shivaji S."/>
            <person name="Ara S."/>
            <person name="Prasad S."/>
            <person name="Manasa B.P."/>
            <person name="Begum Z."/>
            <person name="Singh A."/>
            <person name="Kumar Pinnaka A."/>
        </authorList>
    </citation>
    <scope>NUCLEOTIDE SEQUENCE [LARGE SCALE GENOMIC DNA]</scope>
    <source>
        <strain evidence="3 4">MN12-7</strain>
    </source>
</reference>
<evidence type="ECO:0000313" key="3">
    <source>
        <dbReference type="EMBL" id="EOR94058.1"/>
    </source>
</evidence>
<comment type="caution">
    <text evidence="3">The sequence shown here is derived from an EMBL/GenBank/DDBJ whole genome shotgun (WGS) entry which is preliminary data.</text>
</comment>
<dbReference type="STRING" id="1150600.ADIARSV_2774"/>
<accession>R9GQR8</accession>
<gene>
    <name evidence="3" type="ORF">ADIARSV_2774</name>
</gene>